<feature type="region of interest" description="Disordered" evidence="1">
    <location>
        <begin position="206"/>
        <end position="234"/>
    </location>
</feature>
<evidence type="ECO:0000256" key="1">
    <source>
        <dbReference type="SAM" id="MobiDB-lite"/>
    </source>
</evidence>
<evidence type="ECO:0000256" key="2">
    <source>
        <dbReference type="SAM" id="SignalP"/>
    </source>
</evidence>
<dbReference type="EMBL" id="HBFA01030479">
    <property type="protein sequence ID" value="CAD8681208.1"/>
    <property type="molecule type" value="Transcribed_RNA"/>
</dbReference>
<accession>A0A7S0RLH5</accession>
<feature type="chain" id="PRO_5031569580" evidence="2">
    <location>
        <begin position="22"/>
        <end position="234"/>
    </location>
</feature>
<evidence type="ECO:0000313" key="3">
    <source>
        <dbReference type="EMBL" id="CAD8681208.1"/>
    </source>
</evidence>
<proteinExistence type="predicted"/>
<dbReference type="AlphaFoldDB" id="A0A7S0RLH5"/>
<sequence length="234" mass="25403">MKLCFVCMLLVVGGNLRMAEAGRGRLPVPAATEAPADPNIITPEAALTMNLENAVKLYLHDRGILTPGDVSTQAQPQPEAQARKKHGVVVHRSAPATECVIPDGCVILPSKQRFLTNKYIPGNDNILSPYFTQRGHMYLATSDKEVTDFDMKAYIMSRPKSAVPEAVRHLLMPEGDSAWPGGEGGDRTPYYPKTEVEGTAYWENDLEPGLGVTHRPLPSTQPQTTEEPAAAEAA</sequence>
<organism evidence="3">
    <name type="scientific">Pyramimonas obovata</name>
    <dbReference type="NCBI Taxonomy" id="1411642"/>
    <lineage>
        <taxon>Eukaryota</taxon>
        <taxon>Viridiplantae</taxon>
        <taxon>Chlorophyta</taxon>
        <taxon>Pyramimonadophyceae</taxon>
        <taxon>Pyramimonadales</taxon>
        <taxon>Pyramimonadaceae</taxon>
        <taxon>Pyramimonas</taxon>
        <taxon>Pyramimonas incertae sedis</taxon>
    </lineage>
</organism>
<gene>
    <name evidence="3" type="ORF">POBO1169_LOCUS15372</name>
</gene>
<feature type="compositionally biased region" description="Low complexity" evidence="1">
    <location>
        <begin position="220"/>
        <end position="234"/>
    </location>
</feature>
<protein>
    <submittedName>
        <fullName evidence="3">Uncharacterized protein</fullName>
    </submittedName>
</protein>
<name>A0A7S0RLH5_9CHLO</name>
<keyword evidence="2" id="KW-0732">Signal</keyword>
<reference evidence="3" key="1">
    <citation type="submission" date="2021-01" db="EMBL/GenBank/DDBJ databases">
        <authorList>
            <person name="Corre E."/>
            <person name="Pelletier E."/>
            <person name="Niang G."/>
            <person name="Scheremetjew M."/>
            <person name="Finn R."/>
            <person name="Kale V."/>
            <person name="Holt S."/>
            <person name="Cochrane G."/>
            <person name="Meng A."/>
            <person name="Brown T."/>
            <person name="Cohen L."/>
        </authorList>
    </citation>
    <scope>NUCLEOTIDE SEQUENCE</scope>
    <source>
        <strain evidence="3">CCMP722</strain>
    </source>
</reference>
<feature type="signal peptide" evidence="2">
    <location>
        <begin position="1"/>
        <end position="21"/>
    </location>
</feature>